<proteinExistence type="predicted"/>
<sequence length="93" mass="10446">MRTRYPDLRGVERQVAAALLVDVSAQDRERIFKDFDSGELEFDYAVLNELSKERPRPPVSPVIVERIKTALKSTKDAYLKVNATNALSAAARP</sequence>
<dbReference type="AlphaFoldDB" id="A0A2W5TNK3"/>
<protein>
    <submittedName>
        <fullName evidence="1">Uncharacterized protein</fullName>
    </submittedName>
</protein>
<dbReference type="EMBL" id="QFQP01000005">
    <property type="protein sequence ID" value="PZR15407.1"/>
    <property type="molecule type" value="Genomic_DNA"/>
</dbReference>
<gene>
    <name evidence="1" type="ORF">DI536_08115</name>
</gene>
<evidence type="ECO:0000313" key="2">
    <source>
        <dbReference type="Proteomes" id="UP000249061"/>
    </source>
</evidence>
<evidence type="ECO:0000313" key="1">
    <source>
        <dbReference type="EMBL" id="PZR15407.1"/>
    </source>
</evidence>
<dbReference type="Proteomes" id="UP000249061">
    <property type="component" value="Unassembled WGS sequence"/>
</dbReference>
<comment type="caution">
    <text evidence="1">The sequence shown here is derived from an EMBL/GenBank/DDBJ whole genome shotgun (WGS) entry which is preliminary data.</text>
</comment>
<organism evidence="1 2">
    <name type="scientific">Archangium gephyra</name>
    <dbReference type="NCBI Taxonomy" id="48"/>
    <lineage>
        <taxon>Bacteria</taxon>
        <taxon>Pseudomonadati</taxon>
        <taxon>Myxococcota</taxon>
        <taxon>Myxococcia</taxon>
        <taxon>Myxococcales</taxon>
        <taxon>Cystobacterineae</taxon>
        <taxon>Archangiaceae</taxon>
        <taxon>Archangium</taxon>
    </lineage>
</organism>
<accession>A0A2W5TNK3</accession>
<name>A0A2W5TNK3_9BACT</name>
<reference evidence="1 2" key="1">
    <citation type="submission" date="2017-08" db="EMBL/GenBank/DDBJ databases">
        <title>Infants hospitalized years apart are colonized by the same room-sourced microbial strains.</title>
        <authorList>
            <person name="Brooks B."/>
            <person name="Olm M.R."/>
            <person name="Firek B.A."/>
            <person name="Baker R."/>
            <person name="Thomas B.C."/>
            <person name="Morowitz M.J."/>
            <person name="Banfield J.F."/>
        </authorList>
    </citation>
    <scope>NUCLEOTIDE SEQUENCE [LARGE SCALE GENOMIC DNA]</scope>
    <source>
        <strain evidence="1">S2_003_000_R2_14</strain>
    </source>
</reference>